<dbReference type="EC" id="6.1.1.14" evidence="10"/>
<evidence type="ECO:0000256" key="5">
    <source>
        <dbReference type="ARBA" id="ARBA00022741"/>
    </source>
</evidence>
<dbReference type="NCBIfam" id="TIGR00211">
    <property type="entry name" value="glyS"/>
    <property type="match status" value="1"/>
</dbReference>
<reference evidence="13" key="1">
    <citation type="submission" date="2016-10" db="EMBL/GenBank/DDBJ databases">
        <authorList>
            <person name="Varghese N."/>
            <person name="Submissions S."/>
        </authorList>
    </citation>
    <scope>NUCLEOTIDE SEQUENCE [LARGE SCALE GENOMIC DNA]</scope>
    <source>
        <strain evidence="13">DSM 16108</strain>
    </source>
</reference>
<dbReference type="PRINTS" id="PR01045">
    <property type="entry name" value="TRNASYNTHGB"/>
</dbReference>
<evidence type="ECO:0000256" key="2">
    <source>
        <dbReference type="ARBA" id="ARBA00008226"/>
    </source>
</evidence>
<evidence type="ECO:0000259" key="11">
    <source>
        <dbReference type="Pfam" id="PF05746"/>
    </source>
</evidence>
<dbReference type="Pfam" id="PF02092">
    <property type="entry name" value="tRNA_synt_2f"/>
    <property type="match status" value="1"/>
</dbReference>
<keyword evidence="8 10" id="KW-0030">Aminoacyl-tRNA synthetase</keyword>
<name>A0A1I3V2E7_9LACT</name>
<keyword evidence="7 10" id="KW-0648">Protein biosynthesis</keyword>
<comment type="subunit">
    <text evidence="10">Tetramer of two alpha and two beta subunits.</text>
</comment>
<dbReference type="PROSITE" id="PS50861">
    <property type="entry name" value="AA_TRNA_LIGASE_II_GLYAB"/>
    <property type="match status" value="1"/>
</dbReference>
<dbReference type="EMBL" id="FOSJ01000002">
    <property type="protein sequence ID" value="SFJ89310.1"/>
    <property type="molecule type" value="Genomic_DNA"/>
</dbReference>
<dbReference type="OrthoDB" id="9775440at2"/>
<dbReference type="SUPFAM" id="SSF109604">
    <property type="entry name" value="HD-domain/PDEase-like"/>
    <property type="match status" value="1"/>
</dbReference>
<evidence type="ECO:0000313" key="12">
    <source>
        <dbReference type="EMBL" id="SFJ89310.1"/>
    </source>
</evidence>
<dbReference type="GO" id="GO:0006420">
    <property type="term" value="P:arginyl-tRNA aminoacylation"/>
    <property type="evidence" value="ECO:0007669"/>
    <property type="project" value="InterPro"/>
</dbReference>
<dbReference type="AlphaFoldDB" id="A0A1I3V2E7"/>
<gene>
    <name evidence="10" type="primary">glyS</name>
    <name evidence="12" type="ORF">SAMN04488569_10024</name>
</gene>
<keyword evidence="6 10" id="KW-0067">ATP-binding</keyword>
<evidence type="ECO:0000256" key="1">
    <source>
        <dbReference type="ARBA" id="ARBA00004496"/>
    </source>
</evidence>
<comment type="catalytic activity">
    <reaction evidence="9 10">
        <text>tRNA(Gly) + glycine + ATP = glycyl-tRNA(Gly) + AMP + diphosphate</text>
        <dbReference type="Rhea" id="RHEA:16013"/>
        <dbReference type="Rhea" id="RHEA-COMP:9664"/>
        <dbReference type="Rhea" id="RHEA-COMP:9683"/>
        <dbReference type="ChEBI" id="CHEBI:30616"/>
        <dbReference type="ChEBI" id="CHEBI:33019"/>
        <dbReference type="ChEBI" id="CHEBI:57305"/>
        <dbReference type="ChEBI" id="CHEBI:78442"/>
        <dbReference type="ChEBI" id="CHEBI:78522"/>
        <dbReference type="ChEBI" id="CHEBI:456215"/>
        <dbReference type="EC" id="6.1.1.14"/>
    </reaction>
</comment>
<feature type="domain" description="DALR anticodon binding" evidence="11">
    <location>
        <begin position="592"/>
        <end position="686"/>
    </location>
</feature>
<dbReference type="Pfam" id="PF05746">
    <property type="entry name" value="DALR_1"/>
    <property type="match status" value="1"/>
</dbReference>
<evidence type="ECO:0000256" key="9">
    <source>
        <dbReference type="ARBA" id="ARBA00047937"/>
    </source>
</evidence>
<evidence type="ECO:0000256" key="10">
    <source>
        <dbReference type="HAMAP-Rule" id="MF_00255"/>
    </source>
</evidence>
<evidence type="ECO:0000256" key="7">
    <source>
        <dbReference type="ARBA" id="ARBA00022917"/>
    </source>
</evidence>
<dbReference type="GO" id="GO:0005524">
    <property type="term" value="F:ATP binding"/>
    <property type="evidence" value="ECO:0007669"/>
    <property type="project" value="UniProtKB-UniRule"/>
</dbReference>
<dbReference type="Proteomes" id="UP000199589">
    <property type="component" value="Unassembled WGS sequence"/>
</dbReference>
<sequence>MNHTFLLEIGLEEMPAKIIEPSVEQLKNNVESFLNEMKLSFESIKLFSTPRRLALMIEGLAEIQPDDVQMVKGPAKKIAQDAEGNWSKAAVGFTKGQGASTDDIVFKEVKGVEYIFIEKFTKGKKAVEVLPGIVECIISMNFPVSMKWSTHSYRFIRPIHWVVAMLDQEIVPLEVFNVRSGSTTQGHRFLGKEIQLTHASEYEHILEKQNVIADRNKRKSKIVNQITDLCQEKGWKVPLDNEELLNEVTDLVEFPTTFFGSFNEDYLQVPEAALEVSMADHQRYFPVRKQDDTQAFLPYFIAVRNGSEEQIETVIKGNEKVLAARLADAKFFYLEDQKSSIDACVDKLKRVSFHEKLGSLYDKQERVSVIAQILANEFDLSKQEKDALNRASEIFKFDLVTNTVIEFTKLQGKIGAILAKEKGEKELVGDAISEQYLPSSATSELPSTTVGTVLSLADKLDTLIMFFAIGQVPTGSNDPFALRRQAMGIVRIIENSGRHFSLKNLMNQIEESLNINVELKAGVAQNQTLVLQFIKDRIDQQMQISNESGGIPFDIRQAVLKADQDDIVFTFDAALTLNKYKDTADYKATIESLTRVSNLADKASEEILVNEELFEKDSEKDLYLSVKQTENIFNNTIDSNKRYQALKELSPIIDTFFEENMVMADDEKIKKNRLAMLKSINDLLMTFADLSQLLIK</sequence>
<keyword evidence="5 10" id="KW-0547">Nucleotide-binding</keyword>
<evidence type="ECO:0000256" key="3">
    <source>
        <dbReference type="ARBA" id="ARBA00022490"/>
    </source>
</evidence>
<protein>
    <recommendedName>
        <fullName evidence="10">Glycine--tRNA ligase beta subunit</fullName>
        <ecNumber evidence="10">6.1.1.14</ecNumber>
    </recommendedName>
    <alternativeName>
        <fullName evidence="10">Glycyl-tRNA synthetase beta subunit</fullName>
        <shortName evidence="10">GlyRS</shortName>
    </alternativeName>
</protein>
<dbReference type="HAMAP" id="MF_00255">
    <property type="entry name" value="Gly_tRNA_synth_beta"/>
    <property type="match status" value="1"/>
</dbReference>
<dbReference type="GO" id="GO:0005829">
    <property type="term" value="C:cytosol"/>
    <property type="evidence" value="ECO:0007669"/>
    <property type="project" value="TreeGrafter"/>
</dbReference>
<dbReference type="RefSeq" id="WP_072694944.1">
    <property type="nucleotide sequence ID" value="NZ_FOSJ01000002.1"/>
</dbReference>
<dbReference type="InterPro" id="IPR008909">
    <property type="entry name" value="DALR_anticod-bd"/>
</dbReference>
<dbReference type="InterPro" id="IPR006194">
    <property type="entry name" value="Gly-tRNA-synth_heterodimer"/>
</dbReference>
<evidence type="ECO:0000313" key="13">
    <source>
        <dbReference type="Proteomes" id="UP000199589"/>
    </source>
</evidence>
<dbReference type="InterPro" id="IPR015944">
    <property type="entry name" value="Gly-tRNA-synth_bsu"/>
</dbReference>
<keyword evidence="3 10" id="KW-0963">Cytoplasm</keyword>
<dbReference type="PANTHER" id="PTHR30075:SF2">
    <property type="entry name" value="GLYCINE--TRNA LIGASE, CHLOROPLASTIC_MITOCHONDRIAL 2"/>
    <property type="match status" value="1"/>
</dbReference>
<evidence type="ECO:0000256" key="6">
    <source>
        <dbReference type="ARBA" id="ARBA00022840"/>
    </source>
</evidence>
<dbReference type="GO" id="GO:0004820">
    <property type="term" value="F:glycine-tRNA ligase activity"/>
    <property type="evidence" value="ECO:0007669"/>
    <property type="project" value="UniProtKB-UniRule"/>
</dbReference>
<keyword evidence="13" id="KW-1185">Reference proteome</keyword>
<accession>A0A1I3V2E7</accession>
<dbReference type="GO" id="GO:0006426">
    <property type="term" value="P:glycyl-tRNA aminoacylation"/>
    <property type="evidence" value="ECO:0007669"/>
    <property type="project" value="UniProtKB-UniRule"/>
</dbReference>
<dbReference type="PANTHER" id="PTHR30075">
    <property type="entry name" value="GLYCYL-TRNA SYNTHETASE"/>
    <property type="match status" value="1"/>
</dbReference>
<keyword evidence="4 10" id="KW-0436">Ligase</keyword>
<organism evidence="12 13">
    <name type="scientific">Marinilactibacillus piezotolerans</name>
    <dbReference type="NCBI Taxonomy" id="258723"/>
    <lineage>
        <taxon>Bacteria</taxon>
        <taxon>Bacillati</taxon>
        <taxon>Bacillota</taxon>
        <taxon>Bacilli</taxon>
        <taxon>Lactobacillales</taxon>
        <taxon>Carnobacteriaceae</taxon>
        <taxon>Marinilactibacillus</taxon>
    </lineage>
</organism>
<evidence type="ECO:0000256" key="8">
    <source>
        <dbReference type="ARBA" id="ARBA00023146"/>
    </source>
</evidence>
<proteinExistence type="inferred from homology"/>
<comment type="similarity">
    <text evidence="2 10">Belongs to the class-II aminoacyl-tRNA synthetase family.</text>
</comment>
<comment type="subcellular location">
    <subcellularLocation>
        <location evidence="1 10">Cytoplasm</location>
    </subcellularLocation>
</comment>
<dbReference type="GO" id="GO:0004814">
    <property type="term" value="F:arginine-tRNA ligase activity"/>
    <property type="evidence" value="ECO:0007669"/>
    <property type="project" value="InterPro"/>
</dbReference>
<evidence type="ECO:0000256" key="4">
    <source>
        <dbReference type="ARBA" id="ARBA00022598"/>
    </source>
</evidence>